<dbReference type="AlphaFoldDB" id="A0AAD7VAY0"/>
<dbReference type="PROSITE" id="PS51719">
    <property type="entry name" value="G_SEPTIN"/>
    <property type="match status" value="1"/>
</dbReference>
<evidence type="ECO:0000313" key="6">
    <source>
        <dbReference type="EMBL" id="KAJ8660791.1"/>
    </source>
</evidence>
<dbReference type="Pfam" id="PF00735">
    <property type="entry name" value="Septin"/>
    <property type="match status" value="1"/>
</dbReference>
<keyword evidence="7" id="KW-1185">Reference proteome</keyword>
<dbReference type="PIRSF" id="PIRSF006698">
    <property type="entry name" value="Septin"/>
    <property type="match status" value="1"/>
</dbReference>
<dbReference type="InterPro" id="IPR027417">
    <property type="entry name" value="P-loop_NTPase"/>
</dbReference>
<dbReference type="GO" id="GO:0032156">
    <property type="term" value="C:septin cytoskeleton"/>
    <property type="evidence" value="ECO:0007669"/>
    <property type="project" value="UniProtKB-ARBA"/>
</dbReference>
<accession>A0AAD7VAY0</accession>
<keyword evidence="4" id="KW-0175">Coiled coil</keyword>
<evidence type="ECO:0000256" key="3">
    <source>
        <dbReference type="RuleBase" id="RU004560"/>
    </source>
</evidence>
<protein>
    <recommendedName>
        <fullName evidence="5">Septin-type G domain-containing protein</fullName>
    </recommendedName>
</protein>
<dbReference type="InterPro" id="IPR030379">
    <property type="entry name" value="G_SEPTIN_dom"/>
</dbReference>
<sequence>MPLEHALQRRGLFPSPGPWKQPKAVPAVLTQPLGMDMLPRQKHIKTKRKPYQLNVMVVGESGLGKSTFVNTLFYADLKDTLPKVPQDTKTVDITPVHFELEEDGVKLHLCLIDTPGFGDRLNRDQDVHPILEYIDQQYEAYYEAEKHVGFRRIIKDTRVHACLYFISPTGHSMKELDIKTLQELSSKVTVIPVIAKADTMTADEKKAFKKALLEDLALHEIPIYPNAYPDEHREPMDDTLQHVPFAVMGSNEDVQLPGGKTVRGRAYRWGTVEVENPEHCDMAHLRHLLMIECLHELGDIAHHHHYHDYRLRLLQAQGREDILMKCDEEYDSHIEGMTKNLAKEMSEREENMRKQFVDMVQNTEDDLKQREQELQRKREAMMKELEEQQRQIAQLEQDLNDKLKLRAAK</sequence>
<dbReference type="CDD" id="cd01850">
    <property type="entry name" value="CDC_Septin"/>
    <property type="match status" value="1"/>
</dbReference>
<name>A0AAD7VAY0_9FUNG</name>
<feature type="domain" description="Septin-type G" evidence="5">
    <location>
        <begin position="49"/>
        <end position="316"/>
    </location>
</feature>
<feature type="coiled-coil region" evidence="4">
    <location>
        <begin position="353"/>
        <end position="405"/>
    </location>
</feature>
<organism evidence="6 7">
    <name type="scientific">Lichtheimia ornata</name>
    <dbReference type="NCBI Taxonomy" id="688661"/>
    <lineage>
        <taxon>Eukaryota</taxon>
        <taxon>Fungi</taxon>
        <taxon>Fungi incertae sedis</taxon>
        <taxon>Mucoromycota</taxon>
        <taxon>Mucoromycotina</taxon>
        <taxon>Mucoromycetes</taxon>
        <taxon>Mucorales</taxon>
        <taxon>Lichtheimiaceae</taxon>
        <taxon>Lichtheimia</taxon>
    </lineage>
</organism>
<dbReference type="Gene3D" id="3.40.50.300">
    <property type="entry name" value="P-loop containing nucleotide triphosphate hydrolases"/>
    <property type="match status" value="1"/>
</dbReference>
<dbReference type="GO" id="GO:0005525">
    <property type="term" value="F:GTP binding"/>
    <property type="evidence" value="ECO:0007669"/>
    <property type="project" value="UniProtKB-KW"/>
</dbReference>
<dbReference type="RefSeq" id="XP_058345704.1">
    <property type="nucleotide sequence ID" value="XM_058483505.1"/>
</dbReference>
<dbReference type="Proteomes" id="UP001234581">
    <property type="component" value="Unassembled WGS sequence"/>
</dbReference>
<comment type="similarity">
    <text evidence="3">Belongs to the TRAFAC class TrmE-Era-EngA-EngB-Septin-like GTPase superfamily. Septin GTPase family.</text>
</comment>
<reference evidence="6 7" key="1">
    <citation type="submission" date="2023-03" db="EMBL/GenBank/DDBJ databases">
        <title>Genome sequence of Lichtheimia ornata CBS 291.66.</title>
        <authorList>
            <person name="Mohabir J.T."/>
            <person name="Shea T.P."/>
            <person name="Kurbessoian T."/>
            <person name="Berby B."/>
            <person name="Fontaine J."/>
            <person name="Livny J."/>
            <person name="Gnirke A."/>
            <person name="Stajich J.E."/>
            <person name="Cuomo C.A."/>
        </authorList>
    </citation>
    <scope>NUCLEOTIDE SEQUENCE [LARGE SCALE GENOMIC DNA]</scope>
    <source>
        <strain evidence="6">CBS 291.66</strain>
    </source>
</reference>
<keyword evidence="1 3" id="KW-0547">Nucleotide-binding</keyword>
<dbReference type="GO" id="GO:0005938">
    <property type="term" value="C:cell cortex"/>
    <property type="evidence" value="ECO:0007669"/>
    <property type="project" value="UniProtKB-ARBA"/>
</dbReference>
<evidence type="ECO:0000259" key="5">
    <source>
        <dbReference type="PROSITE" id="PS51719"/>
    </source>
</evidence>
<evidence type="ECO:0000256" key="2">
    <source>
        <dbReference type="ARBA" id="ARBA00023134"/>
    </source>
</evidence>
<gene>
    <name evidence="6" type="ORF">O0I10_003434</name>
</gene>
<dbReference type="GeneID" id="83210847"/>
<dbReference type="EMBL" id="JARTCD010000011">
    <property type="protein sequence ID" value="KAJ8660791.1"/>
    <property type="molecule type" value="Genomic_DNA"/>
</dbReference>
<evidence type="ECO:0000313" key="7">
    <source>
        <dbReference type="Proteomes" id="UP001234581"/>
    </source>
</evidence>
<dbReference type="InterPro" id="IPR016491">
    <property type="entry name" value="Septin"/>
</dbReference>
<proteinExistence type="inferred from homology"/>
<evidence type="ECO:0000256" key="1">
    <source>
        <dbReference type="ARBA" id="ARBA00022741"/>
    </source>
</evidence>
<keyword evidence="2 3" id="KW-0342">GTP-binding</keyword>
<dbReference type="PANTHER" id="PTHR18884">
    <property type="entry name" value="SEPTIN"/>
    <property type="match status" value="1"/>
</dbReference>
<evidence type="ECO:0000256" key="4">
    <source>
        <dbReference type="SAM" id="Coils"/>
    </source>
</evidence>
<comment type="caution">
    <text evidence="6">The sequence shown here is derived from an EMBL/GenBank/DDBJ whole genome shotgun (WGS) entry which is preliminary data.</text>
</comment>
<dbReference type="SUPFAM" id="SSF52540">
    <property type="entry name" value="P-loop containing nucleoside triphosphate hydrolases"/>
    <property type="match status" value="1"/>
</dbReference>